<keyword evidence="1" id="KW-1133">Transmembrane helix</keyword>
<dbReference type="OrthoDB" id="195502at2"/>
<feature type="transmembrane region" description="Helical" evidence="1">
    <location>
        <begin position="50"/>
        <end position="69"/>
    </location>
</feature>
<dbReference type="Proteomes" id="UP000321935">
    <property type="component" value="Unassembled WGS sequence"/>
</dbReference>
<feature type="transmembrane region" description="Helical" evidence="1">
    <location>
        <begin position="89"/>
        <end position="107"/>
    </location>
</feature>
<keyword evidence="1" id="KW-0812">Transmembrane</keyword>
<evidence type="ECO:0000313" key="3">
    <source>
        <dbReference type="Proteomes" id="UP000321935"/>
    </source>
</evidence>
<sequence length="212" mass="24492">MKAYTRKIVWWIFTFLCIVIGLYPIIYFIIDRNFGLLQSKSEELLSNPLWNTAFYTHIILGGLALLIGWTQFPKAFRDRNRKIHKKIGMVYVTAAFFSSIAGIYIGLYATGGIVSILGFVSLGIIWLGTTMMGWLTAKKGDFDSHENWMTYSYAACFAAVMLRIWLPILMNIYQGEFIPAYHIVAWLCWVPNMLVAFWIVRRRKMASVLKFT</sequence>
<dbReference type="RefSeq" id="WP_146918123.1">
    <property type="nucleotide sequence ID" value="NZ_VORW01000007.1"/>
</dbReference>
<proteinExistence type="predicted"/>
<name>A0A5C7AQX6_9BACT</name>
<evidence type="ECO:0000313" key="2">
    <source>
        <dbReference type="EMBL" id="TXE11070.1"/>
    </source>
</evidence>
<keyword evidence="1" id="KW-0472">Membrane</keyword>
<dbReference type="EMBL" id="VORW01000007">
    <property type="protein sequence ID" value="TXE11070.1"/>
    <property type="molecule type" value="Genomic_DNA"/>
</dbReference>
<dbReference type="AlphaFoldDB" id="A0A5C7AQX6"/>
<feature type="transmembrane region" description="Helical" evidence="1">
    <location>
        <begin position="113"/>
        <end position="136"/>
    </location>
</feature>
<reference evidence="2 3" key="1">
    <citation type="submission" date="2019-08" db="EMBL/GenBank/DDBJ databases">
        <title>Genomes sequence of Algoriphagus aquimarinus ACAM450.</title>
        <authorList>
            <person name="Bowman J.P."/>
        </authorList>
    </citation>
    <scope>NUCLEOTIDE SEQUENCE [LARGE SCALE GENOMIC DNA]</scope>
    <source>
        <strain evidence="2 3">ACAM 450</strain>
    </source>
</reference>
<accession>A0A5C7AQX6</accession>
<feature type="transmembrane region" description="Helical" evidence="1">
    <location>
        <begin position="9"/>
        <end position="30"/>
    </location>
</feature>
<dbReference type="InterPro" id="IPR018750">
    <property type="entry name" value="DUF2306_membrane"/>
</dbReference>
<evidence type="ECO:0000256" key="1">
    <source>
        <dbReference type="SAM" id="Phobius"/>
    </source>
</evidence>
<comment type="caution">
    <text evidence="2">The sequence shown here is derived from an EMBL/GenBank/DDBJ whole genome shotgun (WGS) entry which is preliminary data.</text>
</comment>
<protein>
    <submittedName>
        <fullName evidence="2">DUF2306 domain-containing protein</fullName>
    </submittedName>
</protein>
<feature type="transmembrane region" description="Helical" evidence="1">
    <location>
        <begin position="148"/>
        <end position="168"/>
    </location>
</feature>
<feature type="transmembrane region" description="Helical" evidence="1">
    <location>
        <begin position="180"/>
        <end position="200"/>
    </location>
</feature>
<gene>
    <name evidence="2" type="ORF">ESV85_12645</name>
</gene>
<dbReference type="Pfam" id="PF10067">
    <property type="entry name" value="DUF2306"/>
    <property type="match status" value="1"/>
</dbReference>
<organism evidence="2 3">
    <name type="scientific">Algoriphagus aquimarinus</name>
    <dbReference type="NCBI Taxonomy" id="237018"/>
    <lineage>
        <taxon>Bacteria</taxon>
        <taxon>Pseudomonadati</taxon>
        <taxon>Bacteroidota</taxon>
        <taxon>Cytophagia</taxon>
        <taxon>Cytophagales</taxon>
        <taxon>Cyclobacteriaceae</taxon>
        <taxon>Algoriphagus</taxon>
    </lineage>
</organism>